<protein>
    <submittedName>
        <fullName evidence="1">Uncharacterized protein</fullName>
    </submittedName>
</protein>
<dbReference type="EMBL" id="DTBQ01000127">
    <property type="protein sequence ID" value="HGM47007.1"/>
    <property type="molecule type" value="Genomic_DNA"/>
</dbReference>
<proteinExistence type="predicted"/>
<accession>A0A7C4H855</accession>
<name>A0A7C4H855_THEPE</name>
<evidence type="ECO:0000313" key="1">
    <source>
        <dbReference type="EMBL" id="HGM47007.1"/>
    </source>
</evidence>
<organism evidence="1">
    <name type="scientific">Thermofilum pendens</name>
    <dbReference type="NCBI Taxonomy" id="2269"/>
    <lineage>
        <taxon>Archaea</taxon>
        <taxon>Thermoproteota</taxon>
        <taxon>Thermoprotei</taxon>
        <taxon>Thermofilales</taxon>
        <taxon>Thermofilaceae</taxon>
        <taxon>Thermofilum</taxon>
    </lineage>
</organism>
<gene>
    <name evidence="1" type="ORF">ENU21_04580</name>
</gene>
<sequence>MSRLRGTLTVGKSFLLATIDEYAVIFLRVEFRDLNNHCKLVYVNVSPAGARMWREVFTVCCEESEKVMLVLRRVRGVGRVGADVIGHRLLEFLKSSNVDIEVLESNFF</sequence>
<comment type="caution">
    <text evidence="1">The sequence shown here is derived from an EMBL/GenBank/DDBJ whole genome shotgun (WGS) entry which is preliminary data.</text>
</comment>
<dbReference type="AlphaFoldDB" id="A0A7C4H855"/>
<reference evidence="1" key="1">
    <citation type="journal article" date="2020" name="mSystems">
        <title>Genome- and Community-Level Interaction Insights into Carbon Utilization and Element Cycling Functions of Hydrothermarchaeota in Hydrothermal Sediment.</title>
        <authorList>
            <person name="Zhou Z."/>
            <person name="Liu Y."/>
            <person name="Xu W."/>
            <person name="Pan J."/>
            <person name="Luo Z.H."/>
            <person name="Li M."/>
        </authorList>
    </citation>
    <scope>NUCLEOTIDE SEQUENCE</scope>
    <source>
        <strain evidence="1">SpSt-649</strain>
    </source>
</reference>